<dbReference type="EMBL" id="MT144645">
    <property type="protein sequence ID" value="QJH96268.1"/>
    <property type="molecule type" value="Genomic_DNA"/>
</dbReference>
<accession>A0A6H2A468</accession>
<evidence type="ECO:0000313" key="1">
    <source>
        <dbReference type="EMBL" id="QJA54512.1"/>
    </source>
</evidence>
<organism evidence="1">
    <name type="scientific">viral metagenome</name>
    <dbReference type="NCBI Taxonomy" id="1070528"/>
    <lineage>
        <taxon>unclassified sequences</taxon>
        <taxon>metagenomes</taxon>
        <taxon>organismal metagenomes</taxon>
    </lineage>
</organism>
<proteinExistence type="predicted"/>
<evidence type="ECO:0000313" key="3">
    <source>
        <dbReference type="EMBL" id="QJH96268.1"/>
    </source>
</evidence>
<gene>
    <name evidence="2" type="ORF">MM415B00576_0020</name>
    <name evidence="1" type="ORF">TM448A05204_0005</name>
    <name evidence="3" type="ORF">TM448B00676_0016</name>
</gene>
<protein>
    <submittedName>
        <fullName evidence="1">Uncharacterized protein</fullName>
    </submittedName>
</protein>
<dbReference type="EMBL" id="MT141506">
    <property type="protein sequence ID" value="QJA63800.1"/>
    <property type="molecule type" value="Genomic_DNA"/>
</dbReference>
<dbReference type="EMBL" id="MT144513">
    <property type="protein sequence ID" value="QJA54512.1"/>
    <property type="molecule type" value="Genomic_DNA"/>
</dbReference>
<dbReference type="AlphaFoldDB" id="A0A6H2A468"/>
<name>A0A6H2A468_9ZZZZ</name>
<reference evidence="1" key="1">
    <citation type="submission" date="2020-03" db="EMBL/GenBank/DDBJ databases">
        <title>The deep terrestrial virosphere.</title>
        <authorList>
            <person name="Holmfeldt K."/>
            <person name="Nilsson E."/>
            <person name="Simone D."/>
            <person name="Lopez-Fernandez M."/>
            <person name="Wu X."/>
            <person name="de Brujin I."/>
            <person name="Lundin D."/>
            <person name="Andersson A."/>
            <person name="Bertilsson S."/>
            <person name="Dopson M."/>
        </authorList>
    </citation>
    <scope>NUCLEOTIDE SEQUENCE</scope>
    <source>
        <strain evidence="2">MM415B00576</strain>
        <strain evidence="1">TM448A05204</strain>
        <strain evidence="3">TM448B00676</strain>
    </source>
</reference>
<evidence type="ECO:0000313" key="2">
    <source>
        <dbReference type="EMBL" id="QJA63800.1"/>
    </source>
</evidence>
<sequence length="53" mass="6413">MNCPKCGKYLERRFPPDITIDNFQEYQDVDFECENEHIYFVRIKPEDLIEAIS</sequence>